<reference evidence="1 2" key="1">
    <citation type="submission" date="2017-07" db="EMBL/GenBank/DDBJ databases">
        <title>Leptospira spp. isolated from tropical soils.</title>
        <authorList>
            <person name="Thibeaux R."/>
            <person name="Iraola G."/>
            <person name="Ferres I."/>
            <person name="Bierque E."/>
            <person name="Girault D."/>
            <person name="Soupe-Gilbert M.-E."/>
            <person name="Picardeau M."/>
            <person name="Goarant C."/>
        </authorList>
    </citation>
    <scope>NUCLEOTIDE SEQUENCE [LARGE SCALE GENOMIC DNA]</scope>
    <source>
        <strain evidence="1 2">ATI7-C-A2</strain>
    </source>
</reference>
<dbReference type="Proteomes" id="UP000231857">
    <property type="component" value="Unassembled WGS sequence"/>
</dbReference>
<sequence length="173" mass="19949">MNIEELRDQLISANQLSGQSSFDRRMPSKKSIPLFIEIRRKLKGILEIDASNADAWKLLSQSEEALLNYREAIDSFTKYLNFKGRDKKDLKRLALLKESQGEWEDLILAPKELKELGDYLNSNLSRITCDHSLVITRKYLEEKYSKVELKRIITALQNHGGFCDCEVLANVTL</sequence>
<accession>A0ABX4PEY4</accession>
<evidence type="ECO:0000313" key="2">
    <source>
        <dbReference type="Proteomes" id="UP000231857"/>
    </source>
</evidence>
<dbReference type="InterPro" id="IPR011990">
    <property type="entry name" value="TPR-like_helical_dom_sf"/>
</dbReference>
<dbReference type="Gene3D" id="1.25.40.10">
    <property type="entry name" value="Tetratricopeptide repeat domain"/>
    <property type="match status" value="1"/>
</dbReference>
<dbReference type="SUPFAM" id="SSF48452">
    <property type="entry name" value="TPR-like"/>
    <property type="match status" value="1"/>
</dbReference>
<name>A0ABX4PEY4_9LEPT</name>
<evidence type="ECO:0000313" key="1">
    <source>
        <dbReference type="EMBL" id="PKA14337.1"/>
    </source>
</evidence>
<gene>
    <name evidence="1" type="ORF">CH363_19255</name>
</gene>
<organism evidence="1 2">
    <name type="scientific">Leptospira haakeii</name>
    <dbReference type="NCBI Taxonomy" id="2023198"/>
    <lineage>
        <taxon>Bacteria</taxon>
        <taxon>Pseudomonadati</taxon>
        <taxon>Spirochaetota</taxon>
        <taxon>Spirochaetia</taxon>
        <taxon>Leptospirales</taxon>
        <taxon>Leptospiraceae</taxon>
        <taxon>Leptospira</taxon>
    </lineage>
</organism>
<protein>
    <recommendedName>
        <fullName evidence="3">DUF2695 domain-containing protein</fullName>
    </recommendedName>
</protein>
<dbReference type="RefSeq" id="WP_100725310.1">
    <property type="nucleotide sequence ID" value="NZ_NPEG01000022.1"/>
</dbReference>
<proteinExistence type="predicted"/>
<dbReference type="InterPro" id="IPR024248">
    <property type="entry name" value="DUF2695"/>
</dbReference>
<dbReference type="Pfam" id="PF10905">
    <property type="entry name" value="DUF2695"/>
    <property type="match status" value="1"/>
</dbReference>
<keyword evidence="2" id="KW-1185">Reference proteome</keyword>
<dbReference type="EMBL" id="NPEI01000020">
    <property type="protein sequence ID" value="PKA14337.1"/>
    <property type="molecule type" value="Genomic_DNA"/>
</dbReference>
<evidence type="ECO:0008006" key="3">
    <source>
        <dbReference type="Google" id="ProtNLM"/>
    </source>
</evidence>
<comment type="caution">
    <text evidence="1">The sequence shown here is derived from an EMBL/GenBank/DDBJ whole genome shotgun (WGS) entry which is preliminary data.</text>
</comment>